<sequence>MSDLVEKLLKLFEDKEILEPKEIEQELKTRQGLGAAINQLLKEGRLRLMKKVENNALLLRRIPDSEAEKFQGLTQQDMFVYQIVERSANQGVLAKSVRTFSGMQQPIVLRSLRKLISKKLIKTVRSIKYKNQMLYMLQDLTPSKDLTGGVWYDNNEWDSQFVEEVSRHVVGIIRENGNVSINQLMAIIKEKKYIKENLALEDIQQVIGSLVDSKIIRKVFDIVDEDVYSIDDSRNYEPEITKIPCGLCPESSRCYHQGVISPENCPYISKMLDF</sequence>
<dbReference type="Gene3D" id="1.10.10.10">
    <property type="entry name" value="Winged helix-like DNA-binding domain superfamily/Winged helix DNA-binding domain"/>
    <property type="match status" value="1"/>
</dbReference>
<dbReference type="AlphaFoldDB" id="A0A9Q0R5L6"/>
<dbReference type="OrthoDB" id="613763at2759"/>
<evidence type="ECO:0000256" key="4">
    <source>
        <dbReference type="ARBA" id="ARBA00023163"/>
    </source>
</evidence>
<keyword evidence="4" id="KW-0804">Transcription</keyword>
<dbReference type="GO" id="GO:0006383">
    <property type="term" value="P:transcription by RNA polymerase III"/>
    <property type="evidence" value="ECO:0007669"/>
    <property type="project" value="InterPro"/>
</dbReference>
<dbReference type="GO" id="GO:0005666">
    <property type="term" value="C:RNA polymerase III complex"/>
    <property type="evidence" value="ECO:0007669"/>
    <property type="project" value="InterPro"/>
</dbReference>
<dbReference type="OMA" id="VGTTKKC"/>
<dbReference type="InterPro" id="IPR007832">
    <property type="entry name" value="RNA_pol_Rpc34"/>
</dbReference>
<evidence type="ECO:0000313" key="7">
    <source>
        <dbReference type="Proteomes" id="UP001149090"/>
    </source>
</evidence>
<keyword evidence="3" id="KW-0240">DNA-directed RNA polymerase</keyword>
<dbReference type="InterPro" id="IPR036390">
    <property type="entry name" value="WH_DNA-bd_sf"/>
</dbReference>
<keyword evidence="5" id="KW-0539">Nucleus</keyword>
<organism evidence="6 7">
    <name type="scientific">Anaeramoeba ignava</name>
    <name type="common">Anaerobic marine amoeba</name>
    <dbReference type="NCBI Taxonomy" id="1746090"/>
    <lineage>
        <taxon>Eukaryota</taxon>
        <taxon>Metamonada</taxon>
        <taxon>Anaeramoebidae</taxon>
        <taxon>Anaeramoeba</taxon>
    </lineage>
</organism>
<dbReference type="SUPFAM" id="SSF46785">
    <property type="entry name" value="Winged helix' DNA-binding domain"/>
    <property type="match status" value="1"/>
</dbReference>
<accession>A0A9Q0R5L6</accession>
<dbReference type="PANTHER" id="PTHR12780">
    <property type="entry name" value="RNA POLYMERASE III DNA DIRECTED , 39KD SUBUNIT-RELATED"/>
    <property type="match status" value="1"/>
</dbReference>
<gene>
    <name evidence="6" type="ORF">M0811_03228</name>
</gene>
<comment type="caution">
    <text evidence="6">The sequence shown here is derived from an EMBL/GenBank/DDBJ whole genome shotgun (WGS) entry which is preliminary data.</text>
</comment>
<evidence type="ECO:0000256" key="3">
    <source>
        <dbReference type="ARBA" id="ARBA00022478"/>
    </source>
</evidence>
<dbReference type="InterPro" id="IPR036388">
    <property type="entry name" value="WH-like_DNA-bd_sf"/>
</dbReference>
<evidence type="ECO:0000256" key="2">
    <source>
        <dbReference type="ARBA" id="ARBA00011038"/>
    </source>
</evidence>
<keyword evidence="7" id="KW-1185">Reference proteome</keyword>
<evidence type="ECO:0000313" key="6">
    <source>
        <dbReference type="EMBL" id="KAJ5066884.1"/>
    </source>
</evidence>
<dbReference type="EMBL" id="JAPDFW010000136">
    <property type="protein sequence ID" value="KAJ5066884.1"/>
    <property type="molecule type" value="Genomic_DNA"/>
</dbReference>
<name>A0A9Q0R5L6_ANAIG</name>
<dbReference type="Pfam" id="PF05158">
    <property type="entry name" value="RNA_pol_Rpc34"/>
    <property type="match status" value="1"/>
</dbReference>
<evidence type="ECO:0000256" key="1">
    <source>
        <dbReference type="ARBA" id="ARBA00004123"/>
    </source>
</evidence>
<dbReference type="Proteomes" id="UP001149090">
    <property type="component" value="Unassembled WGS sequence"/>
</dbReference>
<comment type="subcellular location">
    <subcellularLocation>
        <location evidence="1">Nucleus</location>
    </subcellularLocation>
</comment>
<comment type="similarity">
    <text evidence="2">Belongs to the eukaryotic RPC34/RPC39 RNA polymerase subunit family.</text>
</comment>
<dbReference type="InterPro" id="IPR016049">
    <property type="entry name" value="RNA_pol_Rpc34-like"/>
</dbReference>
<proteinExistence type="inferred from homology"/>
<protein>
    <submittedName>
        <fullName evidence="6">RNA polymerase iii DNA directed 39kd subunit-related</fullName>
    </submittedName>
</protein>
<reference evidence="6" key="1">
    <citation type="submission" date="2022-10" db="EMBL/GenBank/DDBJ databases">
        <title>Novel sulphate-reducing endosymbionts in the free-living metamonad Anaeramoeba.</title>
        <authorList>
            <person name="Jerlstrom-Hultqvist J."/>
            <person name="Cepicka I."/>
            <person name="Gallot-Lavallee L."/>
            <person name="Salas-Leiva D."/>
            <person name="Curtis B.A."/>
            <person name="Zahonova K."/>
            <person name="Pipaliya S."/>
            <person name="Dacks J."/>
            <person name="Roger A.J."/>
        </authorList>
    </citation>
    <scope>NUCLEOTIDE SEQUENCE</scope>
    <source>
        <strain evidence="6">BMAN</strain>
    </source>
</reference>
<evidence type="ECO:0000256" key="5">
    <source>
        <dbReference type="ARBA" id="ARBA00023242"/>
    </source>
</evidence>